<name>A0ACC1BWC1_9ROSI</name>
<protein>
    <submittedName>
        <fullName evidence="1">Uncharacterized protein</fullName>
    </submittedName>
</protein>
<accession>A0ACC1BWC1</accession>
<dbReference type="Proteomes" id="UP001164250">
    <property type="component" value="Chromosome 3"/>
</dbReference>
<gene>
    <name evidence="1" type="ORF">Patl1_03928</name>
</gene>
<sequence>MKALDLDTPNLLSFGYEDSPIPTSRINAFCPWQVNFTFDTQCCLKLREFLGVSNQIETIRIFRVSTVSSFKLEEFKKSFPSPFVMLGILSYVQTCHRQNTGFCWIVFSGFVILGLCLWKHFLTSPSSNYSSHSIMN</sequence>
<comment type="caution">
    <text evidence="1">The sequence shown here is derived from an EMBL/GenBank/DDBJ whole genome shotgun (WGS) entry which is preliminary data.</text>
</comment>
<evidence type="ECO:0000313" key="1">
    <source>
        <dbReference type="EMBL" id="KAJ0103227.1"/>
    </source>
</evidence>
<proteinExistence type="predicted"/>
<reference evidence="2" key="1">
    <citation type="journal article" date="2023" name="G3 (Bethesda)">
        <title>Genome assembly and association tests identify interacting loci associated with vigor, precocity, and sex in interspecific pistachio rootstocks.</title>
        <authorList>
            <person name="Palmer W."/>
            <person name="Jacygrad E."/>
            <person name="Sagayaradj S."/>
            <person name="Cavanaugh K."/>
            <person name="Han R."/>
            <person name="Bertier L."/>
            <person name="Beede B."/>
            <person name="Kafkas S."/>
            <person name="Golino D."/>
            <person name="Preece J."/>
            <person name="Michelmore R."/>
        </authorList>
    </citation>
    <scope>NUCLEOTIDE SEQUENCE [LARGE SCALE GENOMIC DNA]</scope>
</reference>
<evidence type="ECO:0000313" key="2">
    <source>
        <dbReference type="Proteomes" id="UP001164250"/>
    </source>
</evidence>
<keyword evidence="2" id="KW-1185">Reference proteome</keyword>
<dbReference type="EMBL" id="CM047899">
    <property type="protein sequence ID" value="KAJ0103227.1"/>
    <property type="molecule type" value="Genomic_DNA"/>
</dbReference>
<organism evidence="1 2">
    <name type="scientific">Pistacia atlantica</name>
    <dbReference type="NCBI Taxonomy" id="434234"/>
    <lineage>
        <taxon>Eukaryota</taxon>
        <taxon>Viridiplantae</taxon>
        <taxon>Streptophyta</taxon>
        <taxon>Embryophyta</taxon>
        <taxon>Tracheophyta</taxon>
        <taxon>Spermatophyta</taxon>
        <taxon>Magnoliopsida</taxon>
        <taxon>eudicotyledons</taxon>
        <taxon>Gunneridae</taxon>
        <taxon>Pentapetalae</taxon>
        <taxon>rosids</taxon>
        <taxon>malvids</taxon>
        <taxon>Sapindales</taxon>
        <taxon>Anacardiaceae</taxon>
        <taxon>Pistacia</taxon>
    </lineage>
</organism>